<dbReference type="SUPFAM" id="SSF82693">
    <property type="entry name" value="Multidrug efflux transporter AcrB pore domain, PN1, PN2, PC1 and PC2 subdomains"/>
    <property type="match status" value="2"/>
</dbReference>
<dbReference type="InterPro" id="IPR001036">
    <property type="entry name" value="Acrflvin-R"/>
</dbReference>
<dbReference type="EMBL" id="CP004387">
    <property type="protein sequence ID" value="AJD48686.1"/>
    <property type="molecule type" value="Genomic_DNA"/>
</dbReference>
<feature type="transmembrane region" description="Helical" evidence="1">
    <location>
        <begin position="523"/>
        <end position="543"/>
    </location>
</feature>
<name>A0A0B4XNK8_9GAMM</name>
<dbReference type="Gene3D" id="3.30.70.1440">
    <property type="entry name" value="Multidrug efflux transporter AcrB pore domain"/>
    <property type="match status" value="1"/>
</dbReference>
<feature type="transmembrane region" description="Helical" evidence="1">
    <location>
        <begin position="436"/>
        <end position="454"/>
    </location>
</feature>
<dbReference type="Gene3D" id="3.30.70.1320">
    <property type="entry name" value="Multidrug efflux transporter AcrB pore domain like"/>
    <property type="match status" value="1"/>
</dbReference>
<feature type="transmembrane region" description="Helical" evidence="1">
    <location>
        <begin position="361"/>
        <end position="383"/>
    </location>
</feature>
<keyword evidence="1" id="KW-0812">Transmembrane</keyword>
<organism evidence="2 3">
    <name type="scientific">Isoalcanivorax pacificus W11-5</name>
    <dbReference type="NCBI Taxonomy" id="391936"/>
    <lineage>
        <taxon>Bacteria</taxon>
        <taxon>Pseudomonadati</taxon>
        <taxon>Pseudomonadota</taxon>
        <taxon>Gammaproteobacteria</taxon>
        <taxon>Oceanospirillales</taxon>
        <taxon>Alcanivoracaceae</taxon>
        <taxon>Isoalcanivorax</taxon>
    </lineage>
</organism>
<feature type="transmembrane region" description="Helical" evidence="1">
    <location>
        <begin position="856"/>
        <end position="875"/>
    </location>
</feature>
<dbReference type="STRING" id="391936.S7S_11370"/>
<evidence type="ECO:0000256" key="1">
    <source>
        <dbReference type="SAM" id="Phobius"/>
    </source>
</evidence>
<dbReference type="Proteomes" id="UP000006764">
    <property type="component" value="Chromosome"/>
</dbReference>
<dbReference type="Gene3D" id="3.30.2090.10">
    <property type="entry name" value="Multidrug efflux transporter AcrB TolC docking domain, DN and DC subdomains"/>
    <property type="match status" value="2"/>
</dbReference>
<keyword evidence="1" id="KW-0472">Membrane</keyword>
<feature type="transmembrane region" description="Helical" evidence="1">
    <location>
        <begin position="882"/>
        <end position="902"/>
    </location>
</feature>
<dbReference type="SUPFAM" id="SSF82866">
    <property type="entry name" value="Multidrug efflux transporter AcrB transmembrane domain"/>
    <property type="match status" value="2"/>
</dbReference>
<evidence type="ECO:0000313" key="3">
    <source>
        <dbReference type="Proteomes" id="UP000006764"/>
    </source>
</evidence>
<sequence length="1011" mass="110798">MDIARASIERPVNTWLIILACLLGGLWGMNNIGRLEDPAFTIKMALVITPYPGATAAEVEEEITEPLESAIQQLPQLKRLTSRSRPGESIIKVEIKNQYDGDTMPQVWDELRRKVGDAQSSLPRGAVKSTVYDDYGDVFGIFFSVVAPDLSDAEIRELSRFLRRELLTVPNVSKVTTAGEPVEVIYVEISQERLVSLGIPLEAVLNTLQSENRVQSGGSVEIDGRRIRISGEPGFDSVAAIEALRIGRPGSTEQVSLIDVATVYRGATDTPSELIYHNGERAFTLAVAGLQTANIVDVGHAVSEHLEKIRHRIPLGVHIEPIYQQHLVVDKAIDDFLVSLALSVAIVIGVLCLTMGWRVGVAVGSTLLLTVLGTVFFMAMFAIEMERISLGALIIAMGMLVDNAIVIAEGMLIGIQRGQSAKDAASDASRRTQMPLLGATVIGIMAFSGIGLSQDVTGEFLFSLFAVISISLLLSWLLAITVTPLMGHYLFDGHQYEEGEDPYAHASYVKYRNILISALKNRGLTITALVMITVLSVVGFGFVRHAFFPPSNTPMFYLNVWLRQGADIQETARQLAGMEKLILEHDEVEAVTAFVGKGASRFMLTYEPELPNPSYGQLIVRVTDRHLIDGLIEKLRVTLAKQYPSIEIYPQKLMFGPGGGAKIEARFKGSDPAVLRHLGEQARLLFEKSGVVQDIRIDWRTQEIVVVPHYDEERARIAGVGRADVKTSSLFATTGIQAGTYRERDTHIPIVVRPPENERGSVGRLADRVMWSSAEQAYVPVSQVVSGLEIATEESLIHRRNRVRALEVQADPSGDLTADQALRQLRGTLEAMPLPKGYVLEWGGEYENASEAQASLAQQVPIGFLVMLVISILLFGKVRQPLVIWLIVPMSICGVSIGLLLTGQPFTFMAMLGFLSLSGMLMKNAIVLIDEVDAQVEDGKLMRDALVDGSVSRLRPVFLAAFTTILGMIPLMWDAFFSSMAITIMAGLAFATVLTMVAVPVLYALFFRVRF</sequence>
<proteinExistence type="predicted"/>
<feature type="transmembrane region" description="Helical" evidence="1">
    <location>
        <begin position="953"/>
        <end position="973"/>
    </location>
</feature>
<protein>
    <submittedName>
        <fullName evidence="2">RND transporter HAE1/HME family, permease</fullName>
    </submittedName>
</protein>
<dbReference type="HOGENOM" id="CLU_002755_1_2_6"/>
<dbReference type="OrthoDB" id="9757940at2"/>
<feature type="transmembrane region" description="Helical" evidence="1">
    <location>
        <begin position="336"/>
        <end position="354"/>
    </location>
</feature>
<dbReference type="AlphaFoldDB" id="A0A0B4XNK8"/>
<dbReference type="KEGG" id="apac:S7S_11370"/>
<dbReference type="PANTHER" id="PTHR32063">
    <property type="match status" value="1"/>
</dbReference>
<dbReference type="PROSITE" id="PS51257">
    <property type="entry name" value="PROKAR_LIPOPROTEIN"/>
    <property type="match status" value="1"/>
</dbReference>
<dbReference type="Gene3D" id="1.20.1640.10">
    <property type="entry name" value="Multidrug efflux transporter AcrB transmembrane domain"/>
    <property type="match status" value="2"/>
</dbReference>
<reference evidence="2 3" key="1">
    <citation type="journal article" date="2012" name="J. Bacteriol.">
        <title>Genome sequence of an alkane-degrading bacterium, Alcanivorax pacificus type strain W11-5, isolated from deep sea sediment.</title>
        <authorList>
            <person name="Lai Q."/>
            <person name="Shao Z."/>
        </authorList>
    </citation>
    <scope>NUCLEOTIDE SEQUENCE [LARGE SCALE GENOMIC DNA]</scope>
    <source>
        <strain evidence="2 3">W11-5</strain>
    </source>
</reference>
<dbReference type="GO" id="GO:0005886">
    <property type="term" value="C:plasma membrane"/>
    <property type="evidence" value="ECO:0007669"/>
    <property type="project" value="TreeGrafter"/>
</dbReference>
<keyword evidence="1" id="KW-1133">Transmembrane helix</keyword>
<dbReference type="Gene3D" id="3.30.70.1430">
    <property type="entry name" value="Multidrug efflux transporter AcrB pore domain"/>
    <property type="match status" value="2"/>
</dbReference>
<dbReference type="Pfam" id="PF00873">
    <property type="entry name" value="ACR_tran"/>
    <property type="match status" value="1"/>
</dbReference>
<gene>
    <name evidence="2" type="ORF">S7S_11370</name>
</gene>
<evidence type="ECO:0000313" key="2">
    <source>
        <dbReference type="EMBL" id="AJD48686.1"/>
    </source>
</evidence>
<dbReference type="SUPFAM" id="SSF82714">
    <property type="entry name" value="Multidrug efflux transporter AcrB TolC docking domain, DN and DC subdomains"/>
    <property type="match status" value="1"/>
</dbReference>
<dbReference type="PANTHER" id="PTHR32063:SF18">
    <property type="entry name" value="CATION EFFLUX SYSTEM PROTEIN"/>
    <property type="match status" value="1"/>
</dbReference>
<accession>A0A0B4XNK8</accession>
<feature type="transmembrane region" description="Helical" evidence="1">
    <location>
        <begin position="389"/>
        <end position="415"/>
    </location>
</feature>
<dbReference type="PRINTS" id="PR00702">
    <property type="entry name" value="ACRIFLAVINRP"/>
</dbReference>
<dbReference type="RefSeq" id="WP_008737074.1">
    <property type="nucleotide sequence ID" value="NZ_CP004387.1"/>
</dbReference>
<feature type="transmembrane region" description="Helical" evidence="1">
    <location>
        <begin position="12"/>
        <end position="29"/>
    </location>
</feature>
<feature type="transmembrane region" description="Helical" evidence="1">
    <location>
        <begin position="979"/>
        <end position="1006"/>
    </location>
</feature>
<feature type="transmembrane region" description="Helical" evidence="1">
    <location>
        <begin position="460"/>
        <end position="480"/>
    </location>
</feature>
<dbReference type="InterPro" id="IPR027463">
    <property type="entry name" value="AcrB_DN_DC_subdom"/>
</dbReference>
<feature type="transmembrane region" description="Helical" evidence="1">
    <location>
        <begin position="908"/>
        <end position="932"/>
    </location>
</feature>
<keyword evidence="3" id="KW-1185">Reference proteome</keyword>
<dbReference type="GO" id="GO:0042910">
    <property type="term" value="F:xenobiotic transmembrane transporter activity"/>
    <property type="evidence" value="ECO:0007669"/>
    <property type="project" value="TreeGrafter"/>
</dbReference>